<protein>
    <submittedName>
        <fullName evidence="2">Uncharacterized protein</fullName>
    </submittedName>
</protein>
<gene>
    <name evidence="2" type="ORF">H4W79_000247</name>
</gene>
<dbReference type="EMBL" id="JADBDY010000001">
    <property type="protein sequence ID" value="MBE1456033.1"/>
    <property type="molecule type" value="Genomic_DNA"/>
</dbReference>
<keyword evidence="3" id="KW-1185">Reference proteome</keyword>
<evidence type="ECO:0000313" key="3">
    <source>
        <dbReference type="Proteomes" id="UP000598217"/>
    </source>
</evidence>
<dbReference type="Proteomes" id="UP000598217">
    <property type="component" value="Unassembled WGS sequence"/>
</dbReference>
<organism evidence="2 3">
    <name type="scientific">Nocardiopsis terrae</name>
    <dbReference type="NCBI Taxonomy" id="372655"/>
    <lineage>
        <taxon>Bacteria</taxon>
        <taxon>Bacillati</taxon>
        <taxon>Actinomycetota</taxon>
        <taxon>Actinomycetes</taxon>
        <taxon>Streptosporangiales</taxon>
        <taxon>Nocardiopsidaceae</taxon>
        <taxon>Nocardiopsis</taxon>
    </lineage>
</organism>
<comment type="caution">
    <text evidence="2">The sequence shown here is derived from an EMBL/GenBank/DDBJ whole genome shotgun (WGS) entry which is preliminary data.</text>
</comment>
<accession>A0ABR9HAJ4</accession>
<evidence type="ECO:0000256" key="1">
    <source>
        <dbReference type="SAM" id="MobiDB-lite"/>
    </source>
</evidence>
<dbReference type="RefSeq" id="WP_191275465.1">
    <property type="nucleotide sequence ID" value="NZ_BMXJ01000009.1"/>
</dbReference>
<proteinExistence type="predicted"/>
<sequence>MTARPGTDRILDELIAGRWILTIEGTPPDTEYVAYRPIGWTGPGNSHERIAAPTRPRLLAALIDRHRNGETPVAHTPAPQPTASEPTAPRTGPDRPLTPSERRHDQVMARYGRYQDQIASQERAQGRAGDTRG</sequence>
<evidence type="ECO:0000313" key="2">
    <source>
        <dbReference type="EMBL" id="MBE1456033.1"/>
    </source>
</evidence>
<reference evidence="2 3" key="1">
    <citation type="submission" date="2020-10" db="EMBL/GenBank/DDBJ databases">
        <title>Sequencing the genomes of 1000 actinobacteria strains.</title>
        <authorList>
            <person name="Klenk H.-P."/>
        </authorList>
    </citation>
    <scope>NUCLEOTIDE SEQUENCE [LARGE SCALE GENOMIC DNA]</scope>
    <source>
        <strain evidence="2 3">DSM 45157</strain>
    </source>
</reference>
<feature type="region of interest" description="Disordered" evidence="1">
    <location>
        <begin position="66"/>
        <end position="133"/>
    </location>
</feature>
<name>A0ABR9HAJ4_9ACTN</name>